<dbReference type="Proteomes" id="UP000596004">
    <property type="component" value="Chromosome"/>
</dbReference>
<accession>A0A7T9I1V0</accession>
<reference evidence="1" key="1">
    <citation type="submission" date="2020-11" db="EMBL/GenBank/DDBJ databases">
        <title>Connecting structure to function with the recovery of over 1000 high-quality activated sludge metagenome-assembled genomes encoding full-length rRNA genes using long-read sequencing.</title>
        <authorList>
            <person name="Singleton C.M."/>
            <person name="Petriglieri F."/>
            <person name="Kristensen J.M."/>
            <person name="Kirkegaard R.H."/>
            <person name="Michaelsen T.Y."/>
            <person name="Andersen M.H."/>
            <person name="Karst S.M."/>
            <person name="Dueholm M.S."/>
            <person name="Nielsen P.H."/>
            <person name="Albertsen M."/>
        </authorList>
    </citation>
    <scope>NUCLEOTIDE SEQUENCE</scope>
    <source>
        <strain evidence="1">Fred_18-Q3-R57-64_BAT3C.431</strain>
    </source>
</reference>
<sequence length="231" mass="26558">MRKGFWKRLAIKLTPHRLLPRLGVFERTISAIARLHHYRLTPPTARRKNILKYGKPFIELFPVVKISTRGADFRIEPTETMGESPIGIGIFHNAHYGSGEPLAQVKIGFEKHSVIVEAIQGTKPNANKFVMSNQELMHAFKKATGMTWPRFLIAQVEKHAAAMGFKRVKIIKPEKNPYYEWHLAPRDGKTYPQSPDVQRRMKALYYGVARNMHYRAEGNYLVKELGEKHGN</sequence>
<proteinExistence type="predicted"/>
<dbReference type="EMBL" id="CP064981">
    <property type="protein sequence ID" value="QQR92723.1"/>
    <property type="molecule type" value="Genomic_DNA"/>
</dbReference>
<protein>
    <submittedName>
        <fullName evidence="1">Uncharacterized protein</fullName>
    </submittedName>
</protein>
<evidence type="ECO:0000313" key="1">
    <source>
        <dbReference type="EMBL" id="QQR92723.1"/>
    </source>
</evidence>
<gene>
    <name evidence="1" type="ORF">IPJ89_00575</name>
</gene>
<dbReference type="AlphaFoldDB" id="A0A7T9I1V0"/>
<name>A0A7T9I1V0_9ARCH</name>
<organism evidence="1">
    <name type="scientific">Candidatus Iainarchaeum sp</name>
    <dbReference type="NCBI Taxonomy" id="3101447"/>
    <lineage>
        <taxon>Archaea</taxon>
        <taxon>Candidatus Iainarchaeota</taxon>
        <taxon>Candidatus Iainarchaeia</taxon>
        <taxon>Candidatus Iainarchaeales</taxon>
        <taxon>Candidatus Iainarchaeaceae</taxon>
        <taxon>Candidatus Iainarchaeum</taxon>
    </lineage>
</organism>